<dbReference type="InterPro" id="IPR005135">
    <property type="entry name" value="Endo/exonuclease/phosphatase"/>
</dbReference>
<dbReference type="PANTHER" id="PTHR33481:SF1">
    <property type="entry name" value="ENDONUCLEASE_EXONUCLEASE_PHOSPHATASE DOMAIN-CONTAINING PROTEIN-RELATED"/>
    <property type="match status" value="1"/>
</dbReference>
<dbReference type="Pfam" id="PF14529">
    <property type="entry name" value="Exo_endo_phos_2"/>
    <property type="match status" value="1"/>
</dbReference>
<keyword evidence="3" id="KW-1185">Reference proteome</keyword>
<name>A0A6G0VVN1_APHCR</name>
<dbReference type="InterPro" id="IPR036691">
    <property type="entry name" value="Endo/exonu/phosph_ase_sf"/>
</dbReference>
<dbReference type="AlphaFoldDB" id="A0A6G0VVN1"/>
<gene>
    <name evidence="2" type="ORF">FWK35_00037589</name>
</gene>
<dbReference type="GO" id="GO:0003824">
    <property type="term" value="F:catalytic activity"/>
    <property type="evidence" value="ECO:0007669"/>
    <property type="project" value="InterPro"/>
</dbReference>
<dbReference type="Proteomes" id="UP000478052">
    <property type="component" value="Unassembled WGS sequence"/>
</dbReference>
<comment type="caution">
    <text evidence="2">The sequence shown here is derived from an EMBL/GenBank/DDBJ whole genome shotgun (WGS) entry which is preliminary data.</text>
</comment>
<dbReference type="PANTHER" id="PTHR33481">
    <property type="entry name" value="REVERSE TRANSCRIPTASE"/>
    <property type="match status" value="1"/>
</dbReference>
<organism evidence="2 3">
    <name type="scientific">Aphis craccivora</name>
    <name type="common">Cowpea aphid</name>
    <dbReference type="NCBI Taxonomy" id="307492"/>
    <lineage>
        <taxon>Eukaryota</taxon>
        <taxon>Metazoa</taxon>
        <taxon>Ecdysozoa</taxon>
        <taxon>Arthropoda</taxon>
        <taxon>Hexapoda</taxon>
        <taxon>Insecta</taxon>
        <taxon>Pterygota</taxon>
        <taxon>Neoptera</taxon>
        <taxon>Paraneoptera</taxon>
        <taxon>Hemiptera</taxon>
        <taxon>Sternorrhyncha</taxon>
        <taxon>Aphidomorpha</taxon>
        <taxon>Aphidoidea</taxon>
        <taxon>Aphididae</taxon>
        <taxon>Aphidini</taxon>
        <taxon>Aphis</taxon>
        <taxon>Aphis</taxon>
    </lineage>
</organism>
<feature type="non-terminal residue" evidence="2">
    <location>
        <position position="1"/>
    </location>
</feature>
<protein>
    <submittedName>
        <fullName evidence="2">Retrovirus-related Pol polyprotein from type-1 retrotransposable element R1</fullName>
    </submittedName>
</protein>
<reference evidence="2 3" key="1">
    <citation type="submission" date="2019-08" db="EMBL/GenBank/DDBJ databases">
        <title>Whole genome of Aphis craccivora.</title>
        <authorList>
            <person name="Voronova N.V."/>
            <person name="Shulinski R.S."/>
            <person name="Bandarenka Y.V."/>
            <person name="Zhorov D.G."/>
            <person name="Warner D."/>
        </authorList>
    </citation>
    <scope>NUCLEOTIDE SEQUENCE [LARGE SCALE GENOMIC DNA]</scope>
    <source>
        <strain evidence="2">180601</strain>
        <tissue evidence="2">Whole Body</tissue>
    </source>
</reference>
<evidence type="ECO:0000313" key="2">
    <source>
        <dbReference type="EMBL" id="KAF0708198.1"/>
    </source>
</evidence>
<accession>A0A6G0VVN1</accession>
<evidence type="ECO:0000259" key="1">
    <source>
        <dbReference type="Pfam" id="PF14529"/>
    </source>
</evidence>
<dbReference type="Gene3D" id="3.60.10.10">
    <property type="entry name" value="Endonuclease/exonuclease/phosphatase"/>
    <property type="match status" value="1"/>
</dbReference>
<dbReference type="SUPFAM" id="SSF56219">
    <property type="entry name" value="DNase I-like"/>
    <property type="match status" value="1"/>
</dbReference>
<proteinExistence type="predicted"/>
<sequence length="729" mass="80646">DFDRYLCDLEASIRTQGEAGLDTIVAGDFNSHSAEWRSATDDARGYLLSDFAASLGLGICNVGSTPTFRRVNATSVIDVTFSRSRGNRLLVTDWSVVKECYTASDHEYIGYSVLKPAALGPVAEHGATHPAGWSTKKLSLEAINAHWDRTGTPPPLSADVSAEEHSGRLQDFLTRACDAAMPRRSVFQGKRAVHWWNEDIADMRRAAIAARRIYQRAGRRGDVPGREASAEVYSRVRKELKLAISRAQERSWRELCNAVEVDPWGAPYKIVTKRLGRRSPAIDGQAMARIAGGLYPALPPVEWRLVPATPCASTELIALPEVETPLFTAEELLRAADKLPSGKAPGPDCVPNEVIRLVARRSPDTFLIAFNACLVQRLVAFADDLAVVAVAHNAELMEQLVNPTLEDIAGWMTTNGLRLAPEKSECVVLTNKRSYRAPELFVQGCQIPVKKAIRYLGVLLDTRLSFVEHATTVAAAARKAAVALGRLMPNIGGPSQSKRQLQMSVVHSRLLYGAEAWAERVLDVQKPKTLLLQSQRCTALRVARCYRTVSDMASLVLARMPPAFLLAVGRSRTATARKTGAVLSKGEVIADIIRRWQDVWESTFKAAWTRRLIPDVSRWWRYGLRQVSYHMAQALTGHGCFQQYLWSRDRARSPACVHCSAAVDDVEHTIFCCPFWDGERSVLLRTMGRPARPENVIDLLCGPEPEELPTDLQKRDRIMVAASTQSGVH</sequence>
<feature type="domain" description="Endonuclease/exonuclease/phosphatase" evidence="1">
    <location>
        <begin position="7"/>
        <end position="109"/>
    </location>
</feature>
<evidence type="ECO:0000313" key="3">
    <source>
        <dbReference type="Proteomes" id="UP000478052"/>
    </source>
</evidence>
<dbReference type="EMBL" id="VUJU01012252">
    <property type="protein sequence ID" value="KAF0708198.1"/>
    <property type="molecule type" value="Genomic_DNA"/>
</dbReference>
<dbReference type="OrthoDB" id="6621793at2759"/>